<dbReference type="PANTHER" id="PTHR39338:SF5">
    <property type="entry name" value="BLR6139 PROTEIN"/>
    <property type="match status" value="1"/>
</dbReference>
<protein>
    <submittedName>
        <fullName evidence="2">Protein containing von Willebrand factor type A (VWA) domain</fullName>
    </submittedName>
</protein>
<dbReference type="Pfam" id="PF05762">
    <property type="entry name" value="VWA_CoxE"/>
    <property type="match status" value="1"/>
</dbReference>
<evidence type="ECO:0000313" key="3">
    <source>
        <dbReference type="Proteomes" id="UP000006346"/>
    </source>
</evidence>
<dbReference type="PANTHER" id="PTHR39338">
    <property type="entry name" value="BLL5662 PROTEIN-RELATED"/>
    <property type="match status" value="1"/>
</dbReference>
<sequence>MDGWVFIRLVHALRQVSVAVSSQDIRDAQMCLRRYPNISDKEILKTLFVHRPQDSAIFNTVWEIIVGDSQSPEPEKTHNNISPQELEKHQDRQGAGGQGIGCGSGGVSLTECGDSLDASKLANFIPVKLEELAGSDMDFEETVKRILAELDYYTWINSYDLAYQRGSLSEEAWYAHQSRRSFILEKVRQQVLISQVKADNSWDPLVRQYWLFKPLSHLSEEEKGLVRSSIRKWAKNLALRPGYRWKSYPKGVIDIPDVIRKSVQWDGHLFQLGYRRKVPRAPELVVLCDVSNSMAPFVEFLIYLVTCLRKGFRKIRVFFFIDAVWDVSEYVWDEDLSDVKQEIKSWGHKVSSGFSDYGAVFKELAERHLREVSSRAILMILGDAKNNYRSAQTDYFAQISEGVRRVYWLNPLDLSEWAERDNAMREYQDYCSKVYRCRTAKDLQRIVKDVF</sequence>
<accession>G7W5Y6</accession>
<dbReference type="HOGENOM" id="CLU_042261_2_0_9"/>
<dbReference type="RefSeq" id="WP_014184181.1">
    <property type="nucleotide sequence ID" value="NC_016584.1"/>
</dbReference>
<proteinExistence type="predicted"/>
<dbReference type="PATRIC" id="fig|768706.3.peg.1721"/>
<evidence type="ECO:0000313" key="2">
    <source>
        <dbReference type="EMBL" id="AET67362.1"/>
    </source>
</evidence>
<dbReference type="InterPro" id="IPR036465">
    <property type="entry name" value="vWFA_dom_sf"/>
</dbReference>
<gene>
    <name evidence="2" type="ordered locus">Desor_1723</name>
</gene>
<feature type="region of interest" description="Disordered" evidence="1">
    <location>
        <begin position="69"/>
        <end position="100"/>
    </location>
</feature>
<dbReference type="STRING" id="768706.Desor_1723"/>
<dbReference type="InterPro" id="IPR008912">
    <property type="entry name" value="Uncharacterised_CoxE"/>
</dbReference>
<dbReference type="SUPFAM" id="SSF53300">
    <property type="entry name" value="vWA-like"/>
    <property type="match status" value="1"/>
</dbReference>
<dbReference type="KEGG" id="dor:Desor_1723"/>
<dbReference type="OrthoDB" id="9790469at2"/>
<dbReference type="EMBL" id="CP003108">
    <property type="protein sequence ID" value="AET67362.1"/>
    <property type="molecule type" value="Genomic_DNA"/>
</dbReference>
<reference evidence="2 3" key="2">
    <citation type="journal article" date="2012" name="J. Bacteriol.">
        <title>Complete genome sequences of Desulfosporosinus orientis DSM765T, Desulfosporosinus youngiae DSM17734T, Desulfosporosinus meridiei DSM13257T, and Desulfosporosinus acidiphilus DSM22704T.</title>
        <authorList>
            <person name="Pester M."/>
            <person name="Brambilla E."/>
            <person name="Alazard D."/>
            <person name="Rattei T."/>
            <person name="Weinmaier T."/>
            <person name="Han J."/>
            <person name="Lucas S."/>
            <person name="Lapidus A."/>
            <person name="Cheng J.F."/>
            <person name="Goodwin L."/>
            <person name="Pitluck S."/>
            <person name="Peters L."/>
            <person name="Ovchinnikova G."/>
            <person name="Teshima H."/>
            <person name="Detter J.C."/>
            <person name="Han C.S."/>
            <person name="Tapia R."/>
            <person name="Land M.L."/>
            <person name="Hauser L."/>
            <person name="Kyrpides N.C."/>
            <person name="Ivanova N.N."/>
            <person name="Pagani I."/>
            <person name="Huntmann M."/>
            <person name="Wei C.L."/>
            <person name="Davenport K.W."/>
            <person name="Daligault H."/>
            <person name="Chain P.S."/>
            <person name="Chen A."/>
            <person name="Mavromatis K."/>
            <person name="Markowitz V."/>
            <person name="Szeto E."/>
            <person name="Mikhailova N."/>
            <person name="Pati A."/>
            <person name="Wagner M."/>
            <person name="Woyke T."/>
            <person name="Ollivier B."/>
            <person name="Klenk H.P."/>
            <person name="Spring S."/>
            <person name="Loy A."/>
        </authorList>
    </citation>
    <scope>NUCLEOTIDE SEQUENCE [LARGE SCALE GENOMIC DNA]</scope>
    <source>
        <strain evidence="3">ATCC 19365 / DSM 765 / NCIMB 8382 / VKM B-1628</strain>
    </source>
</reference>
<organism evidence="2 3">
    <name type="scientific">Desulfosporosinus orientis (strain ATCC 19365 / DSM 765 / NCIMB 8382 / VKM B-1628 / Singapore I)</name>
    <name type="common">Desulfotomaculum orientis</name>
    <dbReference type="NCBI Taxonomy" id="768706"/>
    <lineage>
        <taxon>Bacteria</taxon>
        <taxon>Bacillati</taxon>
        <taxon>Bacillota</taxon>
        <taxon>Clostridia</taxon>
        <taxon>Eubacteriales</taxon>
        <taxon>Desulfitobacteriaceae</taxon>
        <taxon>Desulfosporosinus</taxon>
    </lineage>
</organism>
<dbReference type="eggNOG" id="COG3552">
    <property type="taxonomic scope" value="Bacteria"/>
</dbReference>
<reference evidence="3" key="1">
    <citation type="submission" date="2011-11" db="EMBL/GenBank/DDBJ databases">
        <title>Complete sequence of Desulfosporosinus orientis DSM 765.</title>
        <authorList>
            <person name="Lucas S."/>
            <person name="Han J."/>
            <person name="Lapidus A."/>
            <person name="Cheng J.-F."/>
            <person name="Goodwin L."/>
            <person name="Pitluck S."/>
            <person name="Peters L."/>
            <person name="Ovchinnikova G."/>
            <person name="Teshima H."/>
            <person name="Detter J.C."/>
            <person name="Han C."/>
            <person name="Tapia R."/>
            <person name="Land M."/>
            <person name="Hauser L."/>
            <person name="Kyrpides N."/>
            <person name="Ivanova N."/>
            <person name="Pagani I."/>
            <person name="Pester M."/>
            <person name="Spring S."/>
            <person name="Ollivier B."/>
            <person name="Rattei T."/>
            <person name="Klenk H.-P."/>
            <person name="Wagner M."/>
            <person name="Loy A."/>
            <person name="Woyke T."/>
        </authorList>
    </citation>
    <scope>NUCLEOTIDE SEQUENCE [LARGE SCALE GENOMIC DNA]</scope>
    <source>
        <strain evidence="3">ATCC 19365 / DSM 765 / NCIMB 8382 / VKM B-1628</strain>
    </source>
</reference>
<keyword evidence="3" id="KW-1185">Reference proteome</keyword>
<dbReference type="Proteomes" id="UP000006346">
    <property type="component" value="Chromosome"/>
</dbReference>
<evidence type="ECO:0000256" key="1">
    <source>
        <dbReference type="SAM" id="MobiDB-lite"/>
    </source>
</evidence>
<dbReference type="AlphaFoldDB" id="G7W5Y6"/>
<name>G7W5Y6_DESOD</name>